<reference evidence="2 3" key="1">
    <citation type="journal article" date="2019" name="G3 (Bethesda)">
        <title>Sequencing of a Wild Apple (Malus baccata) Genome Unravels the Differences Between Cultivated and Wild Apple Species Regarding Disease Resistance and Cold Tolerance.</title>
        <authorList>
            <person name="Chen X."/>
        </authorList>
    </citation>
    <scope>NUCLEOTIDE SEQUENCE [LARGE SCALE GENOMIC DNA]</scope>
    <source>
        <strain evidence="3">cv. Shandingzi</strain>
        <tissue evidence="2">Leaves</tissue>
    </source>
</reference>
<proteinExistence type="predicted"/>
<feature type="region of interest" description="Disordered" evidence="1">
    <location>
        <begin position="37"/>
        <end position="59"/>
    </location>
</feature>
<accession>A0A540MEA7</accession>
<evidence type="ECO:0000313" key="3">
    <source>
        <dbReference type="Proteomes" id="UP000315295"/>
    </source>
</evidence>
<sequence length="86" mass="9355">MTTALGEGVGHRLFRSRTEQQGKLGHQARVLHVAQGSERYGSGLKPHRNGGSSFSSKVEHGWTTRKIMEGIKKRIEGVGGGSQLEK</sequence>
<organism evidence="2 3">
    <name type="scientific">Malus baccata</name>
    <name type="common">Siberian crab apple</name>
    <name type="synonym">Pyrus baccata</name>
    <dbReference type="NCBI Taxonomy" id="106549"/>
    <lineage>
        <taxon>Eukaryota</taxon>
        <taxon>Viridiplantae</taxon>
        <taxon>Streptophyta</taxon>
        <taxon>Embryophyta</taxon>
        <taxon>Tracheophyta</taxon>
        <taxon>Spermatophyta</taxon>
        <taxon>Magnoliopsida</taxon>
        <taxon>eudicotyledons</taxon>
        <taxon>Gunneridae</taxon>
        <taxon>Pentapetalae</taxon>
        <taxon>rosids</taxon>
        <taxon>fabids</taxon>
        <taxon>Rosales</taxon>
        <taxon>Rosaceae</taxon>
        <taxon>Amygdaloideae</taxon>
        <taxon>Maleae</taxon>
        <taxon>Malus</taxon>
    </lineage>
</organism>
<evidence type="ECO:0000313" key="2">
    <source>
        <dbReference type="EMBL" id="TQD97054.1"/>
    </source>
</evidence>
<dbReference type="AlphaFoldDB" id="A0A540MEA7"/>
<gene>
    <name evidence="2" type="ORF">C1H46_017366</name>
</gene>
<comment type="caution">
    <text evidence="2">The sequence shown here is derived from an EMBL/GenBank/DDBJ whole genome shotgun (WGS) entry which is preliminary data.</text>
</comment>
<name>A0A540MEA7_MALBA</name>
<dbReference type="EMBL" id="VIEB01000280">
    <property type="protein sequence ID" value="TQD97054.1"/>
    <property type="molecule type" value="Genomic_DNA"/>
</dbReference>
<dbReference type="Proteomes" id="UP000315295">
    <property type="component" value="Unassembled WGS sequence"/>
</dbReference>
<evidence type="ECO:0000256" key="1">
    <source>
        <dbReference type="SAM" id="MobiDB-lite"/>
    </source>
</evidence>
<feature type="region of interest" description="Disordered" evidence="1">
    <location>
        <begin position="1"/>
        <end position="25"/>
    </location>
</feature>
<protein>
    <submittedName>
        <fullName evidence="2">Uncharacterized protein</fullName>
    </submittedName>
</protein>
<keyword evidence="3" id="KW-1185">Reference proteome</keyword>